<accession>A0A2S9K2C1</accession>
<dbReference type="OrthoDB" id="9775724at2"/>
<keyword evidence="2" id="KW-0812">Transmembrane</keyword>
<evidence type="ECO:0000313" key="3">
    <source>
        <dbReference type="EMBL" id="PRD64616.1"/>
    </source>
</evidence>
<dbReference type="Gene3D" id="3.40.50.300">
    <property type="entry name" value="P-loop containing nucleotide triphosphate hydrolases"/>
    <property type="match status" value="1"/>
</dbReference>
<dbReference type="EMBL" id="PVLQ01000061">
    <property type="protein sequence ID" value="PRD64616.1"/>
    <property type="molecule type" value="Genomic_DNA"/>
</dbReference>
<dbReference type="RefSeq" id="WP_105749109.1">
    <property type="nucleotide sequence ID" value="NZ_PVLQ01000061.1"/>
</dbReference>
<keyword evidence="2" id="KW-1133">Transmembrane helix</keyword>
<dbReference type="InterPro" id="IPR050445">
    <property type="entry name" value="Bact_polysacc_biosynth/exp"/>
</dbReference>
<organism evidence="3 4">
    <name type="scientific">Malikia granosa</name>
    <dbReference type="NCBI Taxonomy" id="263067"/>
    <lineage>
        <taxon>Bacteria</taxon>
        <taxon>Pseudomonadati</taxon>
        <taxon>Pseudomonadota</taxon>
        <taxon>Betaproteobacteria</taxon>
        <taxon>Burkholderiales</taxon>
        <taxon>Comamonadaceae</taxon>
        <taxon>Malikia</taxon>
    </lineage>
</organism>
<keyword evidence="4" id="KW-1185">Reference proteome</keyword>
<evidence type="ECO:0008006" key="5">
    <source>
        <dbReference type="Google" id="ProtNLM"/>
    </source>
</evidence>
<feature type="transmembrane region" description="Helical" evidence="2">
    <location>
        <begin position="29"/>
        <end position="47"/>
    </location>
</feature>
<dbReference type="InterPro" id="IPR027417">
    <property type="entry name" value="P-loop_NTPase"/>
</dbReference>
<proteinExistence type="predicted"/>
<evidence type="ECO:0000256" key="2">
    <source>
        <dbReference type="SAM" id="Phobius"/>
    </source>
</evidence>
<keyword evidence="2" id="KW-0472">Membrane</keyword>
<evidence type="ECO:0000313" key="4">
    <source>
        <dbReference type="Proteomes" id="UP000238589"/>
    </source>
</evidence>
<feature type="region of interest" description="Disordered" evidence="1">
    <location>
        <begin position="762"/>
        <end position="789"/>
    </location>
</feature>
<protein>
    <recommendedName>
        <fullName evidence="5">Polysaccharide chain length determinant N-terminal domain-containing protein</fullName>
    </recommendedName>
</protein>
<feature type="transmembrane region" description="Helical" evidence="2">
    <location>
        <begin position="427"/>
        <end position="446"/>
    </location>
</feature>
<dbReference type="Proteomes" id="UP000238589">
    <property type="component" value="Unassembled WGS sequence"/>
</dbReference>
<dbReference type="GO" id="GO:0005886">
    <property type="term" value="C:plasma membrane"/>
    <property type="evidence" value="ECO:0007669"/>
    <property type="project" value="TreeGrafter"/>
</dbReference>
<comment type="caution">
    <text evidence="3">The sequence shown here is derived from an EMBL/GenBank/DDBJ whole genome shotgun (WGS) entry which is preliminary data.</text>
</comment>
<dbReference type="PANTHER" id="PTHR32309:SF13">
    <property type="entry name" value="FERRIC ENTEROBACTIN TRANSPORT PROTEIN FEPE"/>
    <property type="match status" value="1"/>
</dbReference>
<dbReference type="SUPFAM" id="SSF52540">
    <property type="entry name" value="P-loop containing nucleoside triphosphate hydrolases"/>
    <property type="match status" value="1"/>
</dbReference>
<evidence type="ECO:0000256" key="1">
    <source>
        <dbReference type="SAM" id="MobiDB-lite"/>
    </source>
</evidence>
<gene>
    <name evidence="3" type="ORF">C6P64_13635</name>
</gene>
<sequence length="891" mass="100663">MSDTSPIDVQTQPGVSINLLQSLKNHRRISMVVWALVILLSLPLVFIKGQSSYQVEAVFHVAPRYMKSVQTDAELELQSNSQYREYVNQLSQTVVRYDVLLAALQKMRERGIDTKPPALTERRYIERLQKAINVKPIPDTYMVRVSLEGDEKVKPYLHELINAVMASFLETSKSEQIYGSAERLNMLQETATKLREEVTEMQGERVLLGEKLGLTTFTDNINNPYDNLLANARAKHATAVEERVRAEAVYQAFVKSGEVPTDIGRSLLEMRLQDLGLSAFRTEVTRRQEELNQSIAGLADKHPAREPALAELQKLTDRLREREDSFDRKAKENFGLRLLSTVNQRQQVEEEIGRSLQQLEGQATEYARTFQQAMQLTKAINERESRLKQIGDRLNYLETESQALGWVRLVTPALPADLPMGVGKTKLLLLCIAAAFGLALAVPVAIDMADRRIRGVGEVEKIMGMPAAGWQILREDLATDLYAEEQTRRFVSALIRLKARHQRNLYAFSPVKTEGGSTTIILDTAACLQQLGSSVLVVEANSYAPSALFDDLRPGLTDYLAGKADAIELPKPYTHNNVLVSVVGIGNERVRGLQRLDRLHEALKTWSEQYEYVLVDLPPLLMSADAEMLIEAIGQVFLVVEAQAVNRGEISRSKRLLQKIDPEAVGLFVNKVPLFRGSGYMEGLIIETLSRSKLSSFMSLDKWKLQWEMWLTEQSIRRSEKSRNKKPLFSLGKMRESLLRLASPAAWKQRWKQWLATRAERKADNSRHSKKRRSTARIIGLSKDPEDPAEKLQQTLQQQALQAQQVGQWAEASLLLLELADMAPSADSQFDAAQALLAQLEHSEWDAALGQLARDCMQRLEDLEGISARVSKLREKYQHLEQGQHQDSEQH</sequence>
<dbReference type="GO" id="GO:0004713">
    <property type="term" value="F:protein tyrosine kinase activity"/>
    <property type="evidence" value="ECO:0007669"/>
    <property type="project" value="TreeGrafter"/>
</dbReference>
<dbReference type="PANTHER" id="PTHR32309">
    <property type="entry name" value="TYROSINE-PROTEIN KINASE"/>
    <property type="match status" value="1"/>
</dbReference>
<name>A0A2S9K2C1_9BURK</name>
<dbReference type="AlphaFoldDB" id="A0A2S9K2C1"/>
<reference evidence="3 4" key="1">
    <citation type="submission" date="2018-03" db="EMBL/GenBank/DDBJ databases">
        <title>Comparative genomics illustrates the genes involved in a hyperalkaliphilic mechanisms of Serpentinomonas isolated from highly-alkaline calcium-rich serpentinized springs.</title>
        <authorList>
            <person name="Suzuki S."/>
            <person name="Ishii S."/>
            <person name="Walworth N."/>
            <person name="Bird L."/>
            <person name="Kuenen J.G."/>
            <person name="Nealson K.H."/>
        </authorList>
    </citation>
    <scope>NUCLEOTIDE SEQUENCE [LARGE SCALE GENOMIC DNA]</scope>
    <source>
        <strain evidence="3 4">P1</strain>
    </source>
</reference>